<evidence type="ECO:0000256" key="2">
    <source>
        <dbReference type="SAM" id="Phobius"/>
    </source>
</evidence>
<accession>A0A9P4WRR8</accession>
<dbReference type="Proteomes" id="UP000758155">
    <property type="component" value="Unassembled WGS sequence"/>
</dbReference>
<evidence type="ECO:0000313" key="3">
    <source>
        <dbReference type="EMBL" id="KAF3039948.1"/>
    </source>
</evidence>
<keyword evidence="4" id="KW-1185">Reference proteome</keyword>
<protein>
    <submittedName>
        <fullName evidence="3">Uncharacterized protein</fullName>
    </submittedName>
</protein>
<keyword evidence="2" id="KW-1133">Transmembrane helix</keyword>
<proteinExistence type="predicted"/>
<comment type="caution">
    <text evidence="3">The sequence shown here is derived from an EMBL/GenBank/DDBJ whole genome shotgun (WGS) entry which is preliminary data.</text>
</comment>
<gene>
    <name evidence="3" type="ORF">E8E12_008848</name>
</gene>
<keyword evidence="2" id="KW-0472">Membrane</keyword>
<organism evidence="3 4">
    <name type="scientific">Didymella heteroderae</name>
    <dbReference type="NCBI Taxonomy" id="1769908"/>
    <lineage>
        <taxon>Eukaryota</taxon>
        <taxon>Fungi</taxon>
        <taxon>Dikarya</taxon>
        <taxon>Ascomycota</taxon>
        <taxon>Pezizomycotina</taxon>
        <taxon>Dothideomycetes</taxon>
        <taxon>Pleosporomycetidae</taxon>
        <taxon>Pleosporales</taxon>
        <taxon>Pleosporineae</taxon>
        <taxon>Didymellaceae</taxon>
        <taxon>Didymella</taxon>
    </lineage>
</organism>
<reference evidence="3" key="1">
    <citation type="submission" date="2019-04" db="EMBL/GenBank/DDBJ databases">
        <title>Sequencing of skin fungus with MAO and IRED activity.</title>
        <authorList>
            <person name="Marsaioli A.J."/>
            <person name="Bonatto J.M.C."/>
            <person name="Reis Junior O."/>
        </authorList>
    </citation>
    <scope>NUCLEOTIDE SEQUENCE</scope>
    <source>
        <strain evidence="3">28M1</strain>
    </source>
</reference>
<feature type="transmembrane region" description="Helical" evidence="2">
    <location>
        <begin position="256"/>
        <end position="279"/>
    </location>
</feature>
<evidence type="ECO:0000256" key="1">
    <source>
        <dbReference type="SAM" id="MobiDB-lite"/>
    </source>
</evidence>
<dbReference type="EMBL" id="SWKV01000028">
    <property type="protein sequence ID" value="KAF3039948.1"/>
    <property type="molecule type" value="Genomic_DNA"/>
</dbReference>
<keyword evidence="2" id="KW-0812">Transmembrane</keyword>
<dbReference type="PANTHER" id="PTHR41807:SF1">
    <property type="entry name" value="GLUTATHIONE TRANSFERASE 3"/>
    <property type="match status" value="1"/>
</dbReference>
<dbReference type="OrthoDB" id="4034134at2759"/>
<evidence type="ECO:0000313" key="4">
    <source>
        <dbReference type="Proteomes" id="UP000758155"/>
    </source>
</evidence>
<dbReference type="PANTHER" id="PTHR41807">
    <property type="entry name" value="GLUTATHIONE TRANSFERASE 3"/>
    <property type="match status" value="1"/>
</dbReference>
<dbReference type="InterPro" id="IPR038872">
    <property type="entry name" value="Put_GTT3"/>
</dbReference>
<dbReference type="AlphaFoldDB" id="A0A9P4WRR8"/>
<sequence length="380" mass="42307">MSHSWLQKKRKGELIELAQTAKLPDADGLLKDDLVLVLEEHLNNNETTYAKHPDFKEYYGRGGSPVKRERSSPEPLSTVKSTRRRTLVKVPSEEATPEKRVPITTRTPRVVAQSAVESASKNIDSASKSITQAARDVTQSLSQKTPRALPRRVSQIGNEVDLPASPAQVAELAEQQFQAVKARTSEWWESTRIDEFKELIRENVSSVAAIQTLILLIEATGLQFNTLQTTPAFAIDAANSHYLHIPDFWTLLTSEWWAPATLWSLTSWVLPFVFSYFFNLTLRSNTNHKSSYRQYPADPLVFNIVKAVLAYSVYRIPITDATVVNNVDAGIAKVFDPSWGPFSGQTVGVVRDNVPGRYNGLQIGAVVGILVSLYDAALKK</sequence>
<dbReference type="GO" id="GO:0016020">
    <property type="term" value="C:membrane"/>
    <property type="evidence" value="ECO:0007669"/>
    <property type="project" value="TreeGrafter"/>
</dbReference>
<name>A0A9P4WRR8_9PLEO</name>
<feature type="region of interest" description="Disordered" evidence="1">
    <location>
        <begin position="53"/>
        <end position="98"/>
    </location>
</feature>